<keyword evidence="10" id="KW-1003">Cell membrane</keyword>
<dbReference type="GO" id="GO:0004169">
    <property type="term" value="F:dolichyl-phosphate-mannose-protein mannosyltransferase activity"/>
    <property type="evidence" value="ECO:0007669"/>
    <property type="project" value="UniProtKB-UniRule"/>
</dbReference>
<dbReference type="InterPro" id="IPR003342">
    <property type="entry name" value="ArnT-like_N"/>
</dbReference>
<dbReference type="PANTHER" id="PTHR10050">
    <property type="entry name" value="DOLICHYL-PHOSPHATE-MANNOSE--PROTEIN MANNOSYLTRANSFERASE"/>
    <property type="match status" value="1"/>
</dbReference>
<evidence type="ECO:0000259" key="12">
    <source>
        <dbReference type="Pfam" id="PF02366"/>
    </source>
</evidence>
<gene>
    <name evidence="14" type="ORF">A2649_04315</name>
</gene>
<proteinExistence type="inferred from homology"/>
<feature type="signal peptide" evidence="11">
    <location>
        <begin position="1"/>
        <end position="18"/>
    </location>
</feature>
<reference evidence="14 15" key="1">
    <citation type="journal article" date="2016" name="Nat. Commun.">
        <title>Thousands of microbial genomes shed light on interconnected biogeochemical processes in an aquifer system.</title>
        <authorList>
            <person name="Anantharaman K."/>
            <person name="Brown C.T."/>
            <person name="Hug L.A."/>
            <person name="Sharon I."/>
            <person name="Castelle C.J."/>
            <person name="Probst A.J."/>
            <person name="Thomas B.C."/>
            <person name="Singh A."/>
            <person name="Wilkins M.J."/>
            <person name="Karaoz U."/>
            <person name="Brodie E.L."/>
            <person name="Williams K.H."/>
            <person name="Hubbard S.S."/>
            <person name="Banfield J.F."/>
        </authorList>
    </citation>
    <scope>NUCLEOTIDE SEQUENCE [LARGE SCALE GENOMIC DNA]</scope>
</reference>
<evidence type="ECO:0000256" key="11">
    <source>
        <dbReference type="SAM" id="SignalP"/>
    </source>
</evidence>
<organism evidence="14 15">
    <name type="scientific">Candidatus Yanofskybacteria bacterium RIFCSPHIGHO2_01_FULL_41_26</name>
    <dbReference type="NCBI Taxonomy" id="1802661"/>
    <lineage>
        <taxon>Bacteria</taxon>
        <taxon>Candidatus Yanofskyibacteriota</taxon>
    </lineage>
</organism>
<keyword evidence="4 10" id="KW-0328">Glycosyltransferase</keyword>
<dbReference type="UniPathway" id="UPA00378"/>
<dbReference type="Pfam" id="PF16192">
    <property type="entry name" value="PMT_4TMC"/>
    <property type="match status" value="1"/>
</dbReference>
<comment type="similarity">
    <text evidence="3 10">Belongs to the glycosyltransferase 39 family.</text>
</comment>
<feature type="transmembrane region" description="Helical" evidence="10">
    <location>
        <begin position="336"/>
        <end position="354"/>
    </location>
</feature>
<dbReference type="AlphaFoldDB" id="A0A1F8EDS8"/>
<dbReference type="InterPro" id="IPR032421">
    <property type="entry name" value="PMT_4TMC"/>
</dbReference>
<protein>
    <recommendedName>
        <fullName evidence="9 10">Polyprenol-phosphate-mannose--protein mannosyltransferase</fullName>
        <ecNumber evidence="10">2.4.1.-</ecNumber>
    </recommendedName>
</protein>
<evidence type="ECO:0000256" key="3">
    <source>
        <dbReference type="ARBA" id="ARBA00007222"/>
    </source>
</evidence>
<sequence>MKKGLLIITLLSATTHFAFFSYPNQTVFDEVHFGKFISGYYTHEYYFDIHPPLGKLMVAGFAKIFDFKPDLPDGKAGFSFAQIGEKFPDEKYLALRFLPSLAGALLPVVIFLLALQLKFTPIGAFVAGFLVAIENALIVQTHFILMDGFLLIFGFLTLLFYFKLRYTLHASRYKILMAIFGGLTISIKWTGLTFLALPLIIETWSYLKNRSFERFIRQLIFFVIIPLMIYFSVFALHFSLLTKPGPGDAFMSPNFRKENVVKKFVELNIQMYQSNQRLTATHPYGSRWYSWPFMARPIFYWVSENSRIYLLGNPIIWWGSTVAILLSLGYVTRHRIIQILLAGYFLNLLPFVGIKRVMFLYHYLAALVFAILILVYLIERQRHAKKIFIGLAVASAVAFVYFTPLTYGLPLSPKTYESRVWLPSWE</sequence>
<feature type="transmembrane region" description="Helical" evidence="10">
    <location>
        <begin position="360"/>
        <end position="378"/>
    </location>
</feature>
<keyword evidence="6 10" id="KW-0812">Transmembrane</keyword>
<feature type="transmembrane region" description="Helical" evidence="10">
    <location>
        <begin position="220"/>
        <end position="241"/>
    </location>
</feature>
<evidence type="ECO:0000313" key="14">
    <source>
        <dbReference type="EMBL" id="OGM98757.1"/>
    </source>
</evidence>
<keyword evidence="8 10" id="KW-0472">Membrane</keyword>
<evidence type="ECO:0000256" key="8">
    <source>
        <dbReference type="ARBA" id="ARBA00023136"/>
    </source>
</evidence>
<dbReference type="Pfam" id="PF02366">
    <property type="entry name" value="PMT"/>
    <property type="match status" value="1"/>
</dbReference>
<dbReference type="Proteomes" id="UP000176893">
    <property type="component" value="Unassembled WGS sequence"/>
</dbReference>
<dbReference type="STRING" id="1802661.A2649_04315"/>
<comment type="pathway">
    <text evidence="2 10">Protein modification; protein glycosylation.</text>
</comment>
<evidence type="ECO:0000256" key="5">
    <source>
        <dbReference type="ARBA" id="ARBA00022679"/>
    </source>
</evidence>
<dbReference type="GO" id="GO:0005886">
    <property type="term" value="C:plasma membrane"/>
    <property type="evidence" value="ECO:0007669"/>
    <property type="project" value="UniProtKB-SubCell"/>
</dbReference>
<dbReference type="InterPro" id="IPR027005">
    <property type="entry name" value="PMT-like"/>
</dbReference>
<evidence type="ECO:0000256" key="4">
    <source>
        <dbReference type="ARBA" id="ARBA00022676"/>
    </source>
</evidence>
<feature type="transmembrane region" description="Helical" evidence="10">
    <location>
        <begin position="176"/>
        <end position="200"/>
    </location>
</feature>
<feature type="transmembrane region" description="Helical" evidence="10">
    <location>
        <begin position="387"/>
        <end position="407"/>
    </location>
</feature>
<accession>A0A1F8EDS8</accession>
<feature type="domain" description="Protein O-mannosyl-transferase C-terminal four TM" evidence="13">
    <location>
        <begin position="261"/>
        <end position="425"/>
    </location>
</feature>
<keyword evidence="5 10" id="KW-0808">Transferase</keyword>
<keyword evidence="7 10" id="KW-1133">Transmembrane helix</keyword>
<dbReference type="GO" id="GO:0012505">
    <property type="term" value="C:endomembrane system"/>
    <property type="evidence" value="ECO:0007669"/>
    <property type="project" value="UniProtKB-SubCell"/>
</dbReference>
<comment type="subcellular location">
    <subcellularLocation>
        <location evidence="10">Cell membrane</location>
    </subcellularLocation>
    <subcellularLocation>
        <location evidence="1">Endomembrane system</location>
        <topology evidence="1">Multi-pass membrane protein</topology>
    </subcellularLocation>
</comment>
<feature type="transmembrane region" description="Helical" evidence="10">
    <location>
        <begin position="97"/>
        <end position="115"/>
    </location>
</feature>
<evidence type="ECO:0000256" key="10">
    <source>
        <dbReference type="RuleBase" id="RU367007"/>
    </source>
</evidence>
<name>A0A1F8EDS8_9BACT</name>
<evidence type="ECO:0000256" key="9">
    <source>
        <dbReference type="ARBA" id="ARBA00093617"/>
    </source>
</evidence>
<keyword evidence="11" id="KW-0732">Signal</keyword>
<evidence type="ECO:0000259" key="13">
    <source>
        <dbReference type="Pfam" id="PF16192"/>
    </source>
</evidence>
<comment type="function">
    <text evidence="10">Protein O-mannosyltransferase that catalyzes the transfer of a single mannose residue from a polyprenol phospho-mannosyl lipidic donor to the hydroxyl group of selected serine and threonine residues in acceptor proteins.</text>
</comment>
<feature type="transmembrane region" description="Helical" evidence="10">
    <location>
        <begin position="315"/>
        <end position="331"/>
    </location>
</feature>
<evidence type="ECO:0000256" key="6">
    <source>
        <dbReference type="ARBA" id="ARBA00022692"/>
    </source>
</evidence>
<feature type="chain" id="PRO_5009535308" description="Polyprenol-phosphate-mannose--protein mannosyltransferase" evidence="11">
    <location>
        <begin position="19"/>
        <end position="426"/>
    </location>
</feature>
<evidence type="ECO:0000256" key="7">
    <source>
        <dbReference type="ARBA" id="ARBA00022989"/>
    </source>
</evidence>
<feature type="transmembrane region" description="Helical" evidence="10">
    <location>
        <begin position="122"/>
        <end position="138"/>
    </location>
</feature>
<feature type="domain" description="ArnT-like N-terminal" evidence="12">
    <location>
        <begin position="7"/>
        <end position="241"/>
    </location>
</feature>
<evidence type="ECO:0000313" key="15">
    <source>
        <dbReference type="Proteomes" id="UP000176893"/>
    </source>
</evidence>
<dbReference type="EC" id="2.4.1.-" evidence="10"/>
<comment type="caution">
    <text evidence="14">The sequence shown here is derived from an EMBL/GenBank/DDBJ whole genome shotgun (WGS) entry which is preliminary data.</text>
</comment>
<evidence type="ECO:0000256" key="2">
    <source>
        <dbReference type="ARBA" id="ARBA00004922"/>
    </source>
</evidence>
<dbReference type="EMBL" id="MGJB01000009">
    <property type="protein sequence ID" value="OGM98757.1"/>
    <property type="molecule type" value="Genomic_DNA"/>
</dbReference>
<feature type="transmembrane region" description="Helical" evidence="10">
    <location>
        <begin position="144"/>
        <end position="164"/>
    </location>
</feature>
<evidence type="ECO:0000256" key="1">
    <source>
        <dbReference type="ARBA" id="ARBA00004127"/>
    </source>
</evidence>